<reference evidence="6 7" key="1">
    <citation type="submission" date="2019-02" db="EMBL/GenBank/DDBJ databases">
        <title>Deep-cultivation of Planctomycetes and their phenomic and genomic characterization uncovers novel biology.</title>
        <authorList>
            <person name="Wiegand S."/>
            <person name="Jogler M."/>
            <person name="Boedeker C."/>
            <person name="Pinto D."/>
            <person name="Vollmers J."/>
            <person name="Rivas-Marin E."/>
            <person name="Kohn T."/>
            <person name="Peeters S.H."/>
            <person name="Heuer A."/>
            <person name="Rast P."/>
            <person name="Oberbeckmann S."/>
            <person name="Bunk B."/>
            <person name="Jeske O."/>
            <person name="Meyerdierks A."/>
            <person name="Storesund J.E."/>
            <person name="Kallscheuer N."/>
            <person name="Luecker S."/>
            <person name="Lage O.M."/>
            <person name="Pohl T."/>
            <person name="Merkel B.J."/>
            <person name="Hornburger P."/>
            <person name="Mueller R.-W."/>
            <person name="Bruemmer F."/>
            <person name="Labrenz M."/>
            <person name="Spormann A.M."/>
            <person name="Op den Camp H."/>
            <person name="Overmann J."/>
            <person name="Amann R."/>
            <person name="Jetten M.S.M."/>
            <person name="Mascher T."/>
            <person name="Medema M.H."/>
            <person name="Devos D.P."/>
            <person name="Kaster A.-K."/>
            <person name="Ovreas L."/>
            <person name="Rohde M."/>
            <person name="Galperin M.Y."/>
            <person name="Jogler C."/>
        </authorList>
    </citation>
    <scope>NUCLEOTIDE SEQUENCE [LARGE SCALE GENOMIC DNA]</scope>
    <source>
        <strain evidence="6 7">Pan181</strain>
    </source>
</reference>
<dbReference type="RefSeq" id="WP_145251376.1">
    <property type="nucleotide sequence ID" value="NZ_CP036278.1"/>
</dbReference>
<accession>A0A518AVZ5</accession>
<keyword evidence="6" id="KW-0966">Cell projection</keyword>
<comment type="subcellular location">
    <subcellularLocation>
        <location evidence="3">Secreted</location>
    </subcellularLocation>
    <subcellularLocation>
        <location evidence="3">Bacterial flagellum</location>
    </subcellularLocation>
</comment>
<keyword evidence="7" id="KW-1185">Reference proteome</keyword>
<dbReference type="Proteomes" id="UP000315750">
    <property type="component" value="Chromosome"/>
</dbReference>
<feature type="domain" description="Flagellin C-terminal" evidence="5">
    <location>
        <begin position="162"/>
        <end position="247"/>
    </location>
</feature>
<dbReference type="GO" id="GO:0005576">
    <property type="term" value="C:extracellular region"/>
    <property type="evidence" value="ECO:0007669"/>
    <property type="project" value="UniProtKB-SubCell"/>
</dbReference>
<dbReference type="AlphaFoldDB" id="A0A518AVZ5"/>
<dbReference type="Pfam" id="PF00669">
    <property type="entry name" value="Flagellin_N"/>
    <property type="match status" value="1"/>
</dbReference>
<sequence length="250" mass="26794">MISPLGQNSSAIYGQLINNHNRNARSVFTATERLSTGKQINHASDDPAGLIAAEKIRGDIVELNGQSRASSYERSQLHIRESAITQVQGVLNEVRGVLVSAADGFNSPSQLTAYQQQIDASLDAIDQIANGTTGVSNSAALYELRSGGAANVVDGDMEAALALVEDKQSAIVNARAAIGAYERAELDTIERLREDQQVINLQTLSTLEDADFATETANLARSQTLTKASIALLALTNRDKESQMRLLLNI</sequence>
<dbReference type="SUPFAM" id="SSF64518">
    <property type="entry name" value="Phase 1 flagellin"/>
    <property type="match status" value="1"/>
</dbReference>
<feature type="domain" description="Flagellin N-terminal" evidence="4">
    <location>
        <begin position="12"/>
        <end position="133"/>
    </location>
</feature>
<keyword evidence="3" id="KW-0964">Secreted</keyword>
<evidence type="ECO:0000259" key="5">
    <source>
        <dbReference type="Pfam" id="PF00700"/>
    </source>
</evidence>
<dbReference type="GO" id="GO:0005198">
    <property type="term" value="F:structural molecule activity"/>
    <property type="evidence" value="ECO:0007669"/>
    <property type="project" value="UniProtKB-UniRule"/>
</dbReference>
<protein>
    <recommendedName>
        <fullName evidence="3">Flagellin</fullName>
    </recommendedName>
</protein>
<comment type="similarity">
    <text evidence="1 3">Belongs to the bacterial flagellin family.</text>
</comment>
<evidence type="ECO:0000256" key="3">
    <source>
        <dbReference type="RuleBase" id="RU362073"/>
    </source>
</evidence>
<dbReference type="Gene3D" id="6.10.10.10">
    <property type="entry name" value="Flagellar export chaperone, C-terminal domain"/>
    <property type="match status" value="1"/>
</dbReference>
<name>A0A518AVZ5_9BACT</name>
<keyword evidence="6" id="KW-0969">Cilium</keyword>
<dbReference type="InterPro" id="IPR046358">
    <property type="entry name" value="Flagellin_C"/>
</dbReference>
<comment type="function">
    <text evidence="3">Flagellin is the subunit protein which polymerizes to form the filaments of bacterial flagella.</text>
</comment>
<evidence type="ECO:0000313" key="7">
    <source>
        <dbReference type="Proteomes" id="UP000315750"/>
    </source>
</evidence>
<proteinExistence type="inferred from homology"/>
<dbReference type="PANTHER" id="PTHR42792">
    <property type="entry name" value="FLAGELLIN"/>
    <property type="match status" value="1"/>
</dbReference>
<evidence type="ECO:0000256" key="2">
    <source>
        <dbReference type="ARBA" id="ARBA00023143"/>
    </source>
</evidence>
<evidence type="ECO:0000313" key="6">
    <source>
        <dbReference type="EMBL" id="QDU58861.1"/>
    </source>
</evidence>
<dbReference type="Gene3D" id="1.20.1330.10">
    <property type="entry name" value="f41 fragment of flagellin, N-terminal domain"/>
    <property type="match status" value="1"/>
</dbReference>
<evidence type="ECO:0000259" key="4">
    <source>
        <dbReference type="Pfam" id="PF00669"/>
    </source>
</evidence>
<dbReference type="PANTHER" id="PTHR42792:SF2">
    <property type="entry name" value="FLAGELLIN"/>
    <property type="match status" value="1"/>
</dbReference>
<keyword evidence="6" id="KW-0282">Flagellum</keyword>
<dbReference type="OrthoDB" id="9796789at2"/>
<dbReference type="InterPro" id="IPR042187">
    <property type="entry name" value="Flagellin_C_sub2"/>
</dbReference>
<dbReference type="InterPro" id="IPR001029">
    <property type="entry name" value="Flagellin_N"/>
</dbReference>
<evidence type="ECO:0000256" key="1">
    <source>
        <dbReference type="ARBA" id="ARBA00005709"/>
    </source>
</evidence>
<dbReference type="PRINTS" id="PR00207">
    <property type="entry name" value="FLAGELLIN"/>
</dbReference>
<organism evidence="6 7">
    <name type="scientific">Aeoliella mucimassa</name>
    <dbReference type="NCBI Taxonomy" id="2527972"/>
    <lineage>
        <taxon>Bacteria</taxon>
        <taxon>Pseudomonadati</taxon>
        <taxon>Planctomycetota</taxon>
        <taxon>Planctomycetia</taxon>
        <taxon>Pirellulales</taxon>
        <taxon>Lacipirellulaceae</taxon>
        <taxon>Aeoliella</taxon>
    </lineage>
</organism>
<gene>
    <name evidence="6" type="primary">hag</name>
    <name evidence="6" type="ORF">Pan181_51010</name>
</gene>
<dbReference type="GO" id="GO:0009288">
    <property type="term" value="C:bacterial-type flagellum"/>
    <property type="evidence" value="ECO:0007669"/>
    <property type="project" value="UniProtKB-SubCell"/>
</dbReference>
<dbReference type="KEGG" id="amuc:Pan181_51010"/>
<dbReference type="Pfam" id="PF00700">
    <property type="entry name" value="Flagellin_C"/>
    <property type="match status" value="1"/>
</dbReference>
<dbReference type="EMBL" id="CP036278">
    <property type="protein sequence ID" value="QDU58861.1"/>
    <property type="molecule type" value="Genomic_DNA"/>
</dbReference>
<dbReference type="InterPro" id="IPR001492">
    <property type="entry name" value="Flagellin"/>
</dbReference>
<keyword evidence="2 3" id="KW-0975">Bacterial flagellum</keyword>